<evidence type="ECO:0000313" key="2">
    <source>
        <dbReference type="EMBL" id="OAQ21685.1"/>
    </source>
</evidence>
<accession>A0A179D6E9</accession>
<dbReference type="GO" id="GO:0008908">
    <property type="term" value="F:isochorismatase activity"/>
    <property type="evidence" value="ECO:0007669"/>
    <property type="project" value="UniProtKB-EC"/>
</dbReference>
<feature type="domain" description="Isochorismatase-like" evidence="1">
    <location>
        <begin position="9"/>
        <end position="157"/>
    </location>
</feature>
<evidence type="ECO:0000313" key="3">
    <source>
        <dbReference type="Proteomes" id="UP000078390"/>
    </source>
</evidence>
<dbReference type="InterPro" id="IPR050993">
    <property type="entry name" value="Isochorismatase_domain"/>
</dbReference>
<reference evidence="2 3" key="1">
    <citation type="submission" date="2016-04" db="EMBL/GenBank/DDBJ databases">
        <title>Genome analysis of Thermosulfurimonas dismutans, the first thermophilic sulfur-disproportionating bacterium of the phylum Thermodesulfobacteria.</title>
        <authorList>
            <person name="Mardanov A.V."/>
            <person name="Beletsky A.V."/>
            <person name="Kadnikov V.V."/>
            <person name="Slobodkin A.I."/>
            <person name="Ravin N.V."/>
        </authorList>
    </citation>
    <scope>NUCLEOTIDE SEQUENCE [LARGE SCALE GENOMIC DNA]</scope>
    <source>
        <strain evidence="2 3">S95</strain>
    </source>
</reference>
<dbReference type="OrthoDB" id="9789777at2"/>
<dbReference type="EMBL" id="LWLG01000001">
    <property type="protein sequence ID" value="OAQ21685.1"/>
    <property type="molecule type" value="Genomic_DNA"/>
</dbReference>
<dbReference type="Gene3D" id="3.40.50.850">
    <property type="entry name" value="Isochorismatase-like"/>
    <property type="match status" value="1"/>
</dbReference>
<protein>
    <submittedName>
        <fullName evidence="2">Isochorismatase</fullName>
        <ecNumber evidence="2">3.3.2.1</ecNumber>
    </submittedName>
</protein>
<gene>
    <name evidence="2" type="ORF">TDIS_0203</name>
</gene>
<dbReference type="Pfam" id="PF00857">
    <property type="entry name" value="Isochorismatase"/>
    <property type="match status" value="1"/>
</dbReference>
<dbReference type="SUPFAM" id="SSF52499">
    <property type="entry name" value="Isochorismatase-like hydrolases"/>
    <property type="match status" value="1"/>
</dbReference>
<dbReference type="PANTHER" id="PTHR14119">
    <property type="entry name" value="HYDROLASE"/>
    <property type="match status" value="1"/>
</dbReference>
<dbReference type="InterPro" id="IPR000868">
    <property type="entry name" value="Isochorismatase-like_dom"/>
</dbReference>
<dbReference type="InterPro" id="IPR036380">
    <property type="entry name" value="Isochorismatase-like_sf"/>
</dbReference>
<keyword evidence="3" id="KW-1185">Reference proteome</keyword>
<organism evidence="2 3">
    <name type="scientific">Thermosulfurimonas dismutans</name>
    <dbReference type="NCBI Taxonomy" id="999894"/>
    <lineage>
        <taxon>Bacteria</taxon>
        <taxon>Pseudomonadati</taxon>
        <taxon>Thermodesulfobacteriota</taxon>
        <taxon>Thermodesulfobacteria</taxon>
        <taxon>Thermodesulfobacteriales</taxon>
        <taxon>Thermodesulfobacteriaceae</taxon>
        <taxon>Thermosulfurimonas</taxon>
    </lineage>
</organism>
<dbReference type="RefSeq" id="WP_068668380.1">
    <property type="nucleotide sequence ID" value="NZ_LWLG01000001.1"/>
</dbReference>
<name>A0A179D6E9_9BACT</name>
<comment type="caution">
    <text evidence="2">The sequence shown here is derived from an EMBL/GenBank/DDBJ whole genome shotgun (WGS) entry which is preliminary data.</text>
</comment>
<dbReference type="AlphaFoldDB" id="A0A179D6E9"/>
<keyword evidence="2" id="KW-0378">Hydrolase</keyword>
<dbReference type="EC" id="3.3.2.1" evidence="2"/>
<dbReference type="PANTHER" id="PTHR14119:SF3">
    <property type="entry name" value="ISOCHORISMATASE DOMAIN-CONTAINING PROTEIN 2"/>
    <property type="match status" value="1"/>
</dbReference>
<sequence>MFIKPQDSFLMVIDPQERLLNAIYQPERVVKNIILLIKASQEFGVPVVPTTQYRKGLGDYLPEIKDALGEIEPLDKIEFSAFKNQVIAEEVQRLSRQTVILCGVETHICVYQTALSALEKGFRVVVVGDATSSRSPENISYGLSRMRELGVAVVSTEMLIYEWLEKAGTPAFKALLPYFKNKN</sequence>
<proteinExistence type="predicted"/>
<dbReference type="Proteomes" id="UP000078390">
    <property type="component" value="Unassembled WGS sequence"/>
</dbReference>
<dbReference type="STRING" id="999894.TDIS_0203"/>
<evidence type="ECO:0000259" key="1">
    <source>
        <dbReference type="Pfam" id="PF00857"/>
    </source>
</evidence>
<dbReference type="CDD" id="cd01012">
    <property type="entry name" value="YcaC_related"/>
    <property type="match status" value="1"/>
</dbReference>